<dbReference type="SUPFAM" id="SSF55874">
    <property type="entry name" value="ATPase domain of HSP90 chaperone/DNA topoisomerase II/histidine kinase"/>
    <property type="match status" value="1"/>
</dbReference>
<reference evidence="10" key="1">
    <citation type="submission" date="2017-11" db="EMBL/GenBank/DDBJ databases">
        <authorList>
            <person name="Kajale S.C."/>
            <person name="Sharma A."/>
        </authorList>
    </citation>
    <scope>NUCLEOTIDE SEQUENCE</scope>
    <source>
        <strain evidence="10">LS1_42</strain>
    </source>
</reference>
<dbReference type="NCBIfam" id="TIGR00229">
    <property type="entry name" value="sensory_box"/>
    <property type="match status" value="2"/>
</dbReference>
<dbReference type="PANTHER" id="PTHR43304">
    <property type="entry name" value="PHYTOCHROME-LIKE PROTEIN CPH1"/>
    <property type="match status" value="1"/>
</dbReference>
<evidence type="ECO:0000256" key="6">
    <source>
        <dbReference type="SAM" id="Coils"/>
    </source>
</evidence>
<comment type="catalytic activity">
    <reaction evidence="1">
        <text>ATP + protein L-histidine = ADP + protein N-phospho-L-histidine.</text>
        <dbReference type="EC" id="2.7.13.3"/>
    </reaction>
</comment>
<dbReference type="SUPFAM" id="SSF47384">
    <property type="entry name" value="Homodimeric domain of signal transducing histidine kinase"/>
    <property type="match status" value="1"/>
</dbReference>
<protein>
    <recommendedName>
        <fullName evidence="2">histidine kinase</fullName>
        <ecNumber evidence="2">2.7.13.3</ecNumber>
    </recommendedName>
</protein>
<dbReference type="PROSITE" id="PS50112">
    <property type="entry name" value="PAS"/>
    <property type="match status" value="2"/>
</dbReference>
<dbReference type="OrthoDB" id="342253at2157"/>
<feature type="domain" description="Histidine kinase" evidence="8">
    <location>
        <begin position="608"/>
        <end position="821"/>
    </location>
</feature>
<dbReference type="FunFam" id="3.30.565.10:FF:000006">
    <property type="entry name" value="Sensor histidine kinase WalK"/>
    <property type="match status" value="1"/>
</dbReference>
<dbReference type="Gene3D" id="3.30.565.10">
    <property type="entry name" value="Histidine kinase-like ATPase, C-terminal domain"/>
    <property type="match status" value="1"/>
</dbReference>
<feature type="domain" description="PAS" evidence="9">
    <location>
        <begin position="308"/>
        <end position="377"/>
    </location>
</feature>
<evidence type="ECO:0000259" key="9">
    <source>
        <dbReference type="PROSITE" id="PS50112"/>
    </source>
</evidence>
<dbReference type="CDD" id="cd00130">
    <property type="entry name" value="PAS"/>
    <property type="match status" value="2"/>
</dbReference>
<feature type="coiled-coil region" evidence="6">
    <location>
        <begin position="581"/>
        <end position="608"/>
    </location>
</feature>
<sequence length="825" mass="92053">MTSPSHRDADSATAARLRRQEVVTDLARRALESDDFDKFVRDAVTVVVDTVNTEYANVLELRPADDEAVLRAGVGWDDAASENGTVPIGQESRVDDVLRSDGPIVGDHESDGTGSESALLTTHDVASGIRVAVGSGDEPWGVLETYSSERHAYDDPDVEFLQRVADVLSSAAENVASDRDSRTKQADRTVSKPSQERIVRTLETASEGISLLDEDGEFVYVNDAYADLYRYDPDEMLGMHWEALCPEDVVDEIHEDVFPRLSSGGTWTGEAIGLRSDGTQFVEDHSLSMTDDGGMVCVVRDVTKQRRLEEELGEVYSRITDAFIGLDPDWTFTHANDRAADLIGAESQELIGRSLWEAFPDAESTLESKFRTAMATQEPASFEEYVPSLDAWFEVNAYPSETGLSVYFRDVTEQKTFERELRENNWTLQRLYEITADSEHGFDEKVDLLLELGRERLGLDVGFVASIDADRDRFEVDYAISEDERLQPGTTTSLSETYCQRTIESDELLALDNVPSQGGVDDQSYERWDFDAYVGSRISLDGGQYKTICFADSSTRTAPFTPAERSFVELATQWLSYELERQQYQGELEELVAELEESNERLEHFAYAASHDLQEPLRMVTSYLTLIESRYDDALDEDGQEFLEFAVDGADRMRQMIDGLLAYSRVDTRGDPFAPVDLEDVLAEVQSDLQMQIEETDADVTIESLPYVAGDSDQLRQLFQNLLSNAIKYSGDEPPRVHVSAEQSDEGWAVSVRDEGIGIESNEIDGIFELFQRLHTHDEESGTGIGLALCQRIVERHDGEIEVDSEPGEGSRFTITLPPAAALEG</sequence>
<dbReference type="InterPro" id="IPR036890">
    <property type="entry name" value="HATPase_C_sf"/>
</dbReference>
<dbReference type="SMART" id="SM00091">
    <property type="entry name" value="PAS"/>
    <property type="match status" value="2"/>
</dbReference>
<dbReference type="SMART" id="SM00387">
    <property type="entry name" value="HATPase_c"/>
    <property type="match status" value="1"/>
</dbReference>
<dbReference type="InterPro" id="IPR029016">
    <property type="entry name" value="GAF-like_dom_sf"/>
</dbReference>
<keyword evidence="6" id="KW-0175">Coiled coil</keyword>
<evidence type="ECO:0000313" key="11">
    <source>
        <dbReference type="Proteomes" id="UP000766904"/>
    </source>
</evidence>
<dbReference type="InterPro" id="IPR003661">
    <property type="entry name" value="HisK_dim/P_dom"/>
</dbReference>
<dbReference type="InterPro" id="IPR000014">
    <property type="entry name" value="PAS"/>
</dbReference>
<keyword evidence="5 10" id="KW-0418">Kinase</keyword>
<evidence type="ECO:0000256" key="7">
    <source>
        <dbReference type="SAM" id="MobiDB-lite"/>
    </source>
</evidence>
<dbReference type="PROSITE" id="PS50109">
    <property type="entry name" value="HIS_KIN"/>
    <property type="match status" value="1"/>
</dbReference>
<evidence type="ECO:0000256" key="1">
    <source>
        <dbReference type="ARBA" id="ARBA00000085"/>
    </source>
</evidence>
<dbReference type="SMART" id="SM00065">
    <property type="entry name" value="GAF"/>
    <property type="match status" value="2"/>
</dbReference>
<dbReference type="InterPro" id="IPR036097">
    <property type="entry name" value="HisK_dim/P_sf"/>
</dbReference>
<feature type="domain" description="PAS" evidence="9">
    <location>
        <begin position="194"/>
        <end position="248"/>
    </location>
</feature>
<dbReference type="InterPro" id="IPR003018">
    <property type="entry name" value="GAF"/>
</dbReference>
<keyword evidence="4" id="KW-0808">Transferase</keyword>
<name>A0A8J8TS70_9EURY</name>
<proteinExistence type="predicted"/>
<evidence type="ECO:0000259" key="8">
    <source>
        <dbReference type="PROSITE" id="PS50109"/>
    </source>
</evidence>
<dbReference type="GO" id="GO:0000155">
    <property type="term" value="F:phosphorelay sensor kinase activity"/>
    <property type="evidence" value="ECO:0007669"/>
    <property type="project" value="InterPro"/>
</dbReference>
<evidence type="ECO:0000256" key="4">
    <source>
        <dbReference type="ARBA" id="ARBA00022679"/>
    </source>
</evidence>
<accession>A0A8J8TS70</accession>
<dbReference type="Gene3D" id="1.10.287.130">
    <property type="match status" value="1"/>
</dbReference>
<comment type="caution">
    <text evidence="10">The sequence shown here is derived from an EMBL/GenBank/DDBJ whole genome shotgun (WGS) entry which is preliminary data.</text>
</comment>
<dbReference type="SUPFAM" id="SSF55781">
    <property type="entry name" value="GAF domain-like"/>
    <property type="match status" value="2"/>
</dbReference>
<dbReference type="SMART" id="SM00388">
    <property type="entry name" value="HisKA"/>
    <property type="match status" value="1"/>
</dbReference>
<dbReference type="EMBL" id="PHNJ01000004">
    <property type="protein sequence ID" value="TYL38710.1"/>
    <property type="molecule type" value="Genomic_DNA"/>
</dbReference>
<dbReference type="InterPro" id="IPR013656">
    <property type="entry name" value="PAS_4"/>
</dbReference>
<evidence type="ECO:0000256" key="3">
    <source>
        <dbReference type="ARBA" id="ARBA00022553"/>
    </source>
</evidence>
<dbReference type="PRINTS" id="PR00344">
    <property type="entry name" value="BCTRLSENSOR"/>
</dbReference>
<evidence type="ECO:0000313" key="10">
    <source>
        <dbReference type="EMBL" id="TYL38710.1"/>
    </source>
</evidence>
<evidence type="ECO:0000256" key="5">
    <source>
        <dbReference type="ARBA" id="ARBA00022777"/>
    </source>
</evidence>
<keyword evidence="3" id="KW-0597">Phosphoprotein</keyword>
<dbReference type="RefSeq" id="WP_148857688.1">
    <property type="nucleotide sequence ID" value="NZ_PHNJ01000004.1"/>
</dbReference>
<dbReference type="AlphaFoldDB" id="A0A8J8TS70"/>
<dbReference type="InterPro" id="IPR005467">
    <property type="entry name" value="His_kinase_dom"/>
</dbReference>
<dbReference type="Pfam" id="PF08448">
    <property type="entry name" value="PAS_4"/>
    <property type="match status" value="2"/>
</dbReference>
<dbReference type="Pfam" id="PF00512">
    <property type="entry name" value="HisKA"/>
    <property type="match status" value="1"/>
</dbReference>
<dbReference type="Gene3D" id="3.30.450.40">
    <property type="match status" value="2"/>
</dbReference>
<feature type="region of interest" description="Disordered" evidence="7">
    <location>
        <begin position="175"/>
        <end position="195"/>
    </location>
</feature>
<dbReference type="InterPro" id="IPR052162">
    <property type="entry name" value="Sensor_kinase/Photoreceptor"/>
</dbReference>
<dbReference type="Proteomes" id="UP000766904">
    <property type="component" value="Unassembled WGS sequence"/>
</dbReference>
<dbReference type="Pfam" id="PF01590">
    <property type="entry name" value="GAF"/>
    <property type="match status" value="1"/>
</dbReference>
<keyword evidence="11" id="KW-1185">Reference proteome</keyword>
<dbReference type="Gene3D" id="3.30.450.20">
    <property type="entry name" value="PAS domain"/>
    <property type="match status" value="2"/>
</dbReference>
<organism evidence="10 11">
    <name type="scientific">Natronococcus pandeyae</name>
    <dbReference type="NCBI Taxonomy" id="2055836"/>
    <lineage>
        <taxon>Archaea</taxon>
        <taxon>Methanobacteriati</taxon>
        <taxon>Methanobacteriota</taxon>
        <taxon>Stenosarchaea group</taxon>
        <taxon>Halobacteria</taxon>
        <taxon>Halobacteriales</taxon>
        <taxon>Natrialbaceae</taxon>
        <taxon>Natronococcus</taxon>
    </lineage>
</organism>
<dbReference type="CDD" id="cd00082">
    <property type="entry name" value="HisKA"/>
    <property type="match status" value="1"/>
</dbReference>
<dbReference type="InterPro" id="IPR004358">
    <property type="entry name" value="Sig_transdc_His_kin-like_C"/>
</dbReference>
<feature type="compositionally biased region" description="Basic and acidic residues" evidence="7">
    <location>
        <begin position="176"/>
        <end position="195"/>
    </location>
</feature>
<dbReference type="SUPFAM" id="SSF55785">
    <property type="entry name" value="PYP-like sensor domain (PAS domain)"/>
    <property type="match status" value="2"/>
</dbReference>
<dbReference type="Pfam" id="PF02518">
    <property type="entry name" value="HATPase_c"/>
    <property type="match status" value="1"/>
</dbReference>
<evidence type="ECO:0000256" key="2">
    <source>
        <dbReference type="ARBA" id="ARBA00012438"/>
    </source>
</evidence>
<dbReference type="InterPro" id="IPR003594">
    <property type="entry name" value="HATPase_dom"/>
</dbReference>
<dbReference type="PANTHER" id="PTHR43304:SF1">
    <property type="entry name" value="PAC DOMAIN-CONTAINING PROTEIN"/>
    <property type="match status" value="1"/>
</dbReference>
<gene>
    <name evidence="10" type="ORF">CV102_09330</name>
</gene>
<feature type="region of interest" description="Disordered" evidence="7">
    <location>
        <begin position="803"/>
        <end position="825"/>
    </location>
</feature>
<dbReference type="EC" id="2.7.13.3" evidence="2"/>
<dbReference type="InterPro" id="IPR035965">
    <property type="entry name" value="PAS-like_dom_sf"/>
</dbReference>